<organism evidence="1">
    <name type="scientific">hydrothermal vent metagenome</name>
    <dbReference type="NCBI Taxonomy" id="652676"/>
    <lineage>
        <taxon>unclassified sequences</taxon>
        <taxon>metagenomes</taxon>
        <taxon>ecological metagenomes</taxon>
    </lineage>
</organism>
<name>A0A160TVA7_9ZZZZ</name>
<sequence>MIEPIVKSFEPSAPRADYGEHEAVMQAYFRSGRKRALALPNRGPLKFLANGDLYPDIRSSVDEYGFYVLKNVIGSDELGDIEKDVFDILERLPITKDSPVDKQGRPALGVDCKGASLFWSRPLGDPFGGTERAAGRHPVKMVEPQPSADSPDQTVYLILGVLQYSEALLRLYAHPDLLKLAASLNGEDFVPFNEGMFIKQPGLGASVAWHQDGVTHWDSLEWDSSIHGYTFHAQLYGCTAANSVWAVPGSHHLGKIDILNWVAEHGSERLPDAVPYICDPGDVVIHNRQLVHGSFANTSPDWRVSFTLGYHRRSSVLDVCSGGVHNATAVYDEARICERSRMIGYGIDARRQRFTNEAPYVYKPFLKSGEHLQWSTNAKEAIHDYNLLDLSI</sequence>
<dbReference type="Pfam" id="PF05721">
    <property type="entry name" value="PhyH"/>
    <property type="match status" value="1"/>
</dbReference>
<dbReference type="GO" id="GO:0046872">
    <property type="term" value="F:metal ion binding"/>
    <property type="evidence" value="ECO:0007669"/>
    <property type="project" value="UniProtKB-ARBA"/>
</dbReference>
<accession>A0A160TVA7</accession>
<dbReference type="SUPFAM" id="SSF51197">
    <property type="entry name" value="Clavaminate synthase-like"/>
    <property type="match status" value="1"/>
</dbReference>
<dbReference type="InterPro" id="IPR008775">
    <property type="entry name" value="Phytyl_CoA_dOase-like"/>
</dbReference>
<dbReference type="GO" id="GO:0016491">
    <property type="term" value="F:oxidoreductase activity"/>
    <property type="evidence" value="ECO:0007669"/>
    <property type="project" value="UniProtKB-ARBA"/>
</dbReference>
<gene>
    <name evidence="1" type="ORF">MGWOODY_XGa1258</name>
</gene>
<evidence type="ECO:0000313" key="1">
    <source>
        <dbReference type="EMBL" id="CUS52226.1"/>
    </source>
</evidence>
<protein>
    <recommendedName>
        <fullName evidence="2">Phytanoyl-CoA dioxygenase</fullName>
    </recommendedName>
</protein>
<dbReference type="AlphaFoldDB" id="A0A160TVA7"/>
<dbReference type="PANTHER" id="PTHR20883:SF48">
    <property type="entry name" value="ECTOINE DIOXYGENASE"/>
    <property type="match status" value="1"/>
</dbReference>
<evidence type="ECO:0008006" key="2">
    <source>
        <dbReference type="Google" id="ProtNLM"/>
    </source>
</evidence>
<dbReference type="Gene3D" id="2.60.120.620">
    <property type="entry name" value="q2cbj1_9rhob like domain"/>
    <property type="match status" value="1"/>
</dbReference>
<dbReference type="EMBL" id="CZRL01000078">
    <property type="protein sequence ID" value="CUS52226.1"/>
    <property type="molecule type" value="Genomic_DNA"/>
</dbReference>
<dbReference type="PANTHER" id="PTHR20883">
    <property type="entry name" value="PHYTANOYL-COA DIOXYGENASE DOMAIN CONTAINING 1"/>
    <property type="match status" value="1"/>
</dbReference>
<proteinExistence type="predicted"/>
<reference evidence="1" key="1">
    <citation type="submission" date="2015-10" db="EMBL/GenBank/DDBJ databases">
        <authorList>
            <person name="Gilbert D.G."/>
        </authorList>
    </citation>
    <scope>NUCLEOTIDE SEQUENCE</scope>
</reference>